<name>A0A9P6L7Y7_9AGAM</name>
<organism evidence="1 2">
    <name type="scientific">Thelephora terrestris</name>
    <dbReference type="NCBI Taxonomy" id="56493"/>
    <lineage>
        <taxon>Eukaryota</taxon>
        <taxon>Fungi</taxon>
        <taxon>Dikarya</taxon>
        <taxon>Basidiomycota</taxon>
        <taxon>Agaricomycotina</taxon>
        <taxon>Agaricomycetes</taxon>
        <taxon>Thelephorales</taxon>
        <taxon>Thelephoraceae</taxon>
        <taxon>Thelephora</taxon>
    </lineage>
</organism>
<reference evidence="1" key="1">
    <citation type="journal article" date="2020" name="Nat. Commun.">
        <title>Large-scale genome sequencing of mycorrhizal fungi provides insights into the early evolution of symbiotic traits.</title>
        <authorList>
            <person name="Miyauchi S."/>
            <person name="Kiss E."/>
            <person name="Kuo A."/>
            <person name="Drula E."/>
            <person name="Kohler A."/>
            <person name="Sanchez-Garcia M."/>
            <person name="Morin E."/>
            <person name="Andreopoulos B."/>
            <person name="Barry K.W."/>
            <person name="Bonito G."/>
            <person name="Buee M."/>
            <person name="Carver A."/>
            <person name="Chen C."/>
            <person name="Cichocki N."/>
            <person name="Clum A."/>
            <person name="Culley D."/>
            <person name="Crous P.W."/>
            <person name="Fauchery L."/>
            <person name="Girlanda M."/>
            <person name="Hayes R.D."/>
            <person name="Keri Z."/>
            <person name="LaButti K."/>
            <person name="Lipzen A."/>
            <person name="Lombard V."/>
            <person name="Magnuson J."/>
            <person name="Maillard F."/>
            <person name="Murat C."/>
            <person name="Nolan M."/>
            <person name="Ohm R.A."/>
            <person name="Pangilinan J."/>
            <person name="Pereira M.F."/>
            <person name="Perotto S."/>
            <person name="Peter M."/>
            <person name="Pfister S."/>
            <person name="Riley R."/>
            <person name="Sitrit Y."/>
            <person name="Stielow J.B."/>
            <person name="Szollosi G."/>
            <person name="Zifcakova L."/>
            <person name="Stursova M."/>
            <person name="Spatafora J.W."/>
            <person name="Tedersoo L."/>
            <person name="Vaario L.M."/>
            <person name="Yamada A."/>
            <person name="Yan M."/>
            <person name="Wang P."/>
            <person name="Xu J."/>
            <person name="Bruns T."/>
            <person name="Baldrian P."/>
            <person name="Vilgalys R."/>
            <person name="Dunand C."/>
            <person name="Henrissat B."/>
            <person name="Grigoriev I.V."/>
            <person name="Hibbett D."/>
            <person name="Nagy L.G."/>
            <person name="Martin F.M."/>
        </authorList>
    </citation>
    <scope>NUCLEOTIDE SEQUENCE</scope>
    <source>
        <strain evidence="1">UH-Tt-Lm1</strain>
    </source>
</reference>
<dbReference type="AlphaFoldDB" id="A0A9P6L7Y7"/>
<proteinExistence type="predicted"/>
<gene>
    <name evidence="1" type="ORF">BJ322DRAFT_1005130</name>
</gene>
<comment type="caution">
    <text evidence="1">The sequence shown here is derived from an EMBL/GenBank/DDBJ whole genome shotgun (WGS) entry which is preliminary data.</text>
</comment>
<dbReference type="EMBL" id="WIUZ02000006">
    <property type="protein sequence ID" value="KAF9786504.1"/>
    <property type="molecule type" value="Genomic_DNA"/>
</dbReference>
<sequence>MYKPHTQSDRRRYVEEVELEPPIMFYLQSPSECGIPLRDALTGKYIRLMGRDDPMFRERGPSVSIRLRWPGYGNWSRQIPTKDFRSPPCPITRSKLAKNIARTVERFIKEKSRTAMDPDEDPRWKVGPGHITIDDLVLVGLQHVSKGSWQCHLRLNKSL</sequence>
<reference evidence="1" key="2">
    <citation type="submission" date="2020-11" db="EMBL/GenBank/DDBJ databases">
        <authorList>
            <consortium name="DOE Joint Genome Institute"/>
            <person name="Kuo A."/>
            <person name="Miyauchi S."/>
            <person name="Kiss E."/>
            <person name="Drula E."/>
            <person name="Kohler A."/>
            <person name="Sanchez-Garcia M."/>
            <person name="Andreopoulos B."/>
            <person name="Barry K.W."/>
            <person name="Bonito G."/>
            <person name="Buee M."/>
            <person name="Carver A."/>
            <person name="Chen C."/>
            <person name="Cichocki N."/>
            <person name="Clum A."/>
            <person name="Culley D."/>
            <person name="Crous P.W."/>
            <person name="Fauchery L."/>
            <person name="Girlanda M."/>
            <person name="Hayes R."/>
            <person name="Keri Z."/>
            <person name="Labutti K."/>
            <person name="Lipzen A."/>
            <person name="Lombard V."/>
            <person name="Magnuson J."/>
            <person name="Maillard F."/>
            <person name="Morin E."/>
            <person name="Murat C."/>
            <person name="Nolan M."/>
            <person name="Ohm R."/>
            <person name="Pangilinan J."/>
            <person name="Pereira M."/>
            <person name="Perotto S."/>
            <person name="Peter M."/>
            <person name="Riley R."/>
            <person name="Sitrit Y."/>
            <person name="Stielow B."/>
            <person name="Szollosi G."/>
            <person name="Zifcakova L."/>
            <person name="Stursova M."/>
            <person name="Spatafora J.W."/>
            <person name="Tedersoo L."/>
            <person name="Vaario L.-M."/>
            <person name="Yamada A."/>
            <person name="Yan M."/>
            <person name="Wang P."/>
            <person name="Xu J."/>
            <person name="Bruns T."/>
            <person name="Baldrian P."/>
            <person name="Vilgalys R."/>
            <person name="Henrissat B."/>
            <person name="Grigoriev I.V."/>
            <person name="Hibbett D."/>
            <person name="Nagy L.G."/>
            <person name="Martin F.M."/>
        </authorList>
    </citation>
    <scope>NUCLEOTIDE SEQUENCE</scope>
    <source>
        <strain evidence="1">UH-Tt-Lm1</strain>
    </source>
</reference>
<protein>
    <submittedName>
        <fullName evidence="1">Uncharacterized protein</fullName>
    </submittedName>
</protein>
<evidence type="ECO:0000313" key="2">
    <source>
        <dbReference type="Proteomes" id="UP000736335"/>
    </source>
</evidence>
<dbReference type="OrthoDB" id="3269405at2759"/>
<dbReference type="Proteomes" id="UP000736335">
    <property type="component" value="Unassembled WGS sequence"/>
</dbReference>
<accession>A0A9P6L7Y7</accession>
<evidence type="ECO:0000313" key="1">
    <source>
        <dbReference type="EMBL" id="KAF9786504.1"/>
    </source>
</evidence>
<keyword evidence="2" id="KW-1185">Reference proteome</keyword>